<dbReference type="Pfam" id="PF00069">
    <property type="entry name" value="Pkinase"/>
    <property type="match status" value="1"/>
</dbReference>
<evidence type="ECO:0000256" key="2">
    <source>
        <dbReference type="ARBA" id="ARBA00022679"/>
    </source>
</evidence>
<accession>A0A5J4N3J9</accession>
<evidence type="ECO:0000256" key="1">
    <source>
        <dbReference type="ARBA" id="ARBA00022527"/>
    </source>
</evidence>
<dbReference type="GO" id="GO:0004674">
    <property type="term" value="F:protein serine/threonine kinase activity"/>
    <property type="evidence" value="ECO:0007669"/>
    <property type="project" value="UniProtKB-KW"/>
</dbReference>
<dbReference type="EMBL" id="QNGE01018229">
    <property type="protein sequence ID" value="KAA3669939.1"/>
    <property type="molecule type" value="Genomic_DNA"/>
</dbReference>
<keyword evidence="1" id="KW-0723">Serine/threonine-protein kinase</keyword>
<dbReference type="SUPFAM" id="SSF56112">
    <property type="entry name" value="Protein kinase-like (PK-like)"/>
    <property type="match status" value="1"/>
</dbReference>
<keyword evidence="6" id="KW-0812">Transmembrane</keyword>
<dbReference type="AlphaFoldDB" id="A0A5J4N3J9"/>
<keyword evidence="6" id="KW-0472">Membrane</keyword>
<dbReference type="GO" id="GO:0005524">
    <property type="term" value="F:ATP binding"/>
    <property type="evidence" value="ECO:0007669"/>
    <property type="project" value="UniProtKB-KW"/>
</dbReference>
<dbReference type="PROSITE" id="PS50011">
    <property type="entry name" value="PROTEIN_KINASE_DOM"/>
    <property type="match status" value="1"/>
</dbReference>
<dbReference type="EMBL" id="QNGE01015698">
    <property type="protein sequence ID" value="KAA3670054.1"/>
    <property type="molecule type" value="Genomic_DNA"/>
</dbReference>
<evidence type="ECO:0000313" key="8">
    <source>
        <dbReference type="EMBL" id="KAA3669939.1"/>
    </source>
</evidence>
<reference evidence="9 10" key="1">
    <citation type="journal article" date="2019" name="Gigascience">
        <title>Whole-genome sequence of the oriental lung fluke Paragonimus westermani.</title>
        <authorList>
            <person name="Oey H."/>
            <person name="Zakrzewski M."/>
            <person name="Narain K."/>
            <person name="Devi K.R."/>
            <person name="Agatsuma T."/>
            <person name="Nawaratna S."/>
            <person name="Gobert G.N."/>
            <person name="Jones M.K."/>
            <person name="Ragan M.A."/>
            <person name="McManus D.P."/>
            <person name="Krause L."/>
        </authorList>
    </citation>
    <scope>NUCLEOTIDE SEQUENCE [LARGE SCALE GENOMIC DNA]</scope>
    <source>
        <strain evidence="9 10">IND2009</strain>
    </source>
</reference>
<evidence type="ECO:0000259" key="7">
    <source>
        <dbReference type="PROSITE" id="PS50011"/>
    </source>
</evidence>
<evidence type="ECO:0000256" key="5">
    <source>
        <dbReference type="ARBA" id="ARBA00022840"/>
    </source>
</evidence>
<dbReference type="Gene3D" id="1.10.510.10">
    <property type="entry name" value="Transferase(Phosphotransferase) domain 1"/>
    <property type="match status" value="1"/>
</dbReference>
<feature type="domain" description="Protein kinase" evidence="7">
    <location>
        <begin position="1"/>
        <end position="48"/>
    </location>
</feature>
<comment type="caution">
    <text evidence="9">The sequence shown here is derived from an EMBL/GenBank/DDBJ whole genome shotgun (WGS) entry which is preliminary data.</text>
</comment>
<name>A0A5J4N3J9_9TREM</name>
<dbReference type="Proteomes" id="UP000324629">
    <property type="component" value="Unassembled WGS sequence"/>
</dbReference>
<evidence type="ECO:0000313" key="10">
    <source>
        <dbReference type="Proteomes" id="UP000324629"/>
    </source>
</evidence>
<evidence type="ECO:0000256" key="3">
    <source>
        <dbReference type="ARBA" id="ARBA00022741"/>
    </source>
</evidence>
<dbReference type="InterPro" id="IPR000719">
    <property type="entry name" value="Prot_kinase_dom"/>
</dbReference>
<gene>
    <name evidence="9" type="ORF">DEA37_0009948</name>
    <name evidence="8" type="ORF">DEA37_0015144</name>
</gene>
<keyword evidence="10" id="KW-1185">Reference proteome</keyword>
<evidence type="ECO:0000256" key="6">
    <source>
        <dbReference type="SAM" id="Phobius"/>
    </source>
</evidence>
<feature type="transmembrane region" description="Helical" evidence="6">
    <location>
        <begin position="17"/>
        <end position="34"/>
    </location>
</feature>
<keyword evidence="6" id="KW-1133">Transmembrane helix</keyword>
<keyword evidence="5" id="KW-0067">ATP-binding</keyword>
<dbReference type="PANTHER" id="PTHR24351">
    <property type="entry name" value="RIBOSOMAL PROTEIN S6 KINASE"/>
    <property type="match status" value="1"/>
</dbReference>
<evidence type="ECO:0000313" key="9">
    <source>
        <dbReference type="EMBL" id="KAA3670054.1"/>
    </source>
</evidence>
<organism evidence="9 10">
    <name type="scientific">Paragonimus westermani</name>
    <dbReference type="NCBI Taxonomy" id="34504"/>
    <lineage>
        <taxon>Eukaryota</taxon>
        <taxon>Metazoa</taxon>
        <taxon>Spiralia</taxon>
        <taxon>Lophotrochozoa</taxon>
        <taxon>Platyhelminthes</taxon>
        <taxon>Trematoda</taxon>
        <taxon>Digenea</taxon>
        <taxon>Plagiorchiida</taxon>
        <taxon>Troglotremata</taxon>
        <taxon>Troglotrematidae</taxon>
        <taxon>Paragonimus</taxon>
    </lineage>
</organism>
<protein>
    <recommendedName>
        <fullName evidence="7">Protein kinase domain-containing protein</fullName>
    </recommendedName>
</protein>
<keyword evidence="4" id="KW-0418">Kinase</keyword>
<dbReference type="InterPro" id="IPR011009">
    <property type="entry name" value="Kinase-like_dom_sf"/>
</dbReference>
<sequence>MAPEVVNRNGHGTAADWWSFGVLMYELLTGTLPFQAKHRKDTMHLILK</sequence>
<evidence type="ECO:0000256" key="4">
    <source>
        <dbReference type="ARBA" id="ARBA00022777"/>
    </source>
</evidence>
<keyword evidence="2" id="KW-0808">Transferase</keyword>
<keyword evidence="3" id="KW-0547">Nucleotide-binding</keyword>
<proteinExistence type="predicted"/>